<keyword evidence="6" id="KW-0067">ATP-binding</keyword>
<dbReference type="PANTHER" id="PTHR19229">
    <property type="entry name" value="ATP-BINDING CASSETTE TRANSPORTER SUBFAMILY A ABCA"/>
    <property type="match status" value="1"/>
</dbReference>
<feature type="transmembrane region" description="Helical" evidence="10">
    <location>
        <begin position="1183"/>
        <end position="1206"/>
    </location>
</feature>
<dbReference type="PROSITE" id="PS50893">
    <property type="entry name" value="ABC_TRANSPORTER_2"/>
    <property type="match status" value="2"/>
</dbReference>
<keyword evidence="7 10" id="KW-1133">Transmembrane helix</keyword>
<dbReference type="EMBL" id="KB203301">
    <property type="protein sequence ID" value="ESO85211.1"/>
    <property type="molecule type" value="Genomic_DNA"/>
</dbReference>
<dbReference type="SUPFAM" id="SSF52540">
    <property type="entry name" value="P-loop containing nucleoside triphosphate hydrolases"/>
    <property type="match status" value="2"/>
</dbReference>
<dbReference type="Pfam" id="PF12698">
    <property type="entry name" value="ABC2_membrane_3"/>
    <property type="match status" value="2"/>
</dbReference>
<dbReference type="InterPro" id="IPR056264">
    <property type="entry name" value="R2_ABCA1-4-like"/>
</dbReference>
<evidence type="ECO:0000313" key="13">
    <source>
        <dbReference type="Proteomes" id="UP000030746"/>
    </source>
</evidence>
<feature type="domain" description="ABC transporter" evidence="11">
    <location>
        <begin position="493"/>
        <end position="726"/>
    </location>
</feature>
<evidence type="ECO:0000256" key="4">
    <source>
        <dbReference type="ARBA" id="ARBA00022737"/>
    </source>
</evidence>
<dbReference type="Gene3D" id="3.40.50.300">
    <property type="entry name" value="P-loop containing nucleotide triphosphate hydrolases"/>
    <property type="match status" value="2"/>
</dbReference>
<dbReference type="GO" id="GO:0016020">
    <property type="term" value="C:membrane"/>
    <property type="evidence" value="ECO:0007669"/>
    <property type="project" value="UniProtKB-SubCell"/>
</dbReference>
<dbReference type="OrthoDB" id="6512918at2759"/>
<keyword evidence="3 10" id="KW-0812">Transmembrane</keyword>
<feature type="transmembrane region" description="Helical" evidence="10">
    <location>
        <begin position="312"/>
        <end position="334"/>
    </location>
</feature>
<dbReference type="GeneID" id="20247000"/>
<evidence type="ECO:0000259" key="11">
    <source>
        <dbReference type="PROSITE" id="PS50893"/>
    </source>
</evidence>
<feature type="domain" description="ABC transporter" evidence="11">
    <location>
        <begin position="1368"/>
        <end position="1598"/>
    </location>
</feature>
<feature type="transmembrane region" description="Helical" evidence="10">
    <location>
        <begin position="1067"/>
        <end position="1093"/>
    </location>
</feature>
<dbReference type="FunFam" id="3.40.50.300:FF:000327">
    <property type="entry name" value="ATP-binding cassette sub-family A member 3"/>
    <property type="match status" value="1"/>
</dbReference>
<sequence length="1698" mass="188506">MPNFFRQVGLLLWKNFVIQRRKICVSIFEIILPVLFAALLLVVRIAIVATEIDTSTIYPSKNLMFSAGGGPNLPIYYAPNTTLINNVMDDYILELNNSAQFTSKGFPSEKALLDYYIIDANVTLAIVFNGVTSSDTTLPKSIRYSLRPKPATRRDWRTADNVPFVQNGGPRSGLPNYLQTNFIFHQVALDLAIIRSWNSSVNTSGLVFETQKMPYPPYIQDPMIFILQVNFPLLLCLSFMLNVVITTKTLILEKEKKLKESMKLMGLNNTAYWTSWFITVLIYLTVAMALYTILLGVSIAPKGPVLNNSNPLIFFIFLMAYGLSIISFSFLMAVIFDKANIGAAAAGILYFMSYVPYFFISTSYETMTRSQKLAACLLNNLGMSLGAYTIGLYEGTGEGVQWSNMADPATIDDNFSLLDAILLLLGDTVIYLIFVWYIDNVYPGEFGVAKPFYFPFTKSYWCGVSSQDFTRLEATNDNASHFEKEPTGVRAGISITNLKKEFKMAGKRKLAVDDLNLNVYDGQITVLLGHNGAGKTTTMSMLTGFISPTSGTAIVNGCDVTKDINGVRASLGLCPQHNVLFDTMTVDEHLEFFSLLKGGNRKTLKEDVTAMATEIGLETKRNTRSMHLSGGQKRKLCVGIALISGSKIVILDEPTSGMDPAARRQTWEILQRNRSSRTILLTTHFMDEADLLGDRIAIMSEGHVKCCGSSHFLKKLYGAGYHLVIVKSEGCNVSMVTQVVQQHIPAAFLESQLSAEISYLLPNEDSDKFAKLFAEIEDKKEKLGINHFGTSATTMEEVFLKVGEGVEDEDGVADVGNNVFKNPGYITDNGDTNNSNNQVNGVNGSSNIDIDSGDVLSFNRGFQRVSGFSLEMSRFYGMFVKKVIHTMRNKLVTIVQLLVPVLATCAALAIAEVQTDVAQEPSLSLDLSPFGSTSSMVAVTTATSGNDVMADKYETLFTSPHSITRLTSTQAQNVSTYFIEKGSELGVGVYNRRVLIGGEFSSDGSTNKATIHYNGQPYHSVAISTEFMMNALARYFTNDDTVNIQTDNYPLPIDAEDNSVASSFSNILFGFLIAFCLLFGMAFLSSSFVVFLIKERQVGAKHLQKVSGVGTLVYWFSNFAWDFINYLLPCLLILIVFAAFGTEAYISDSNLGYVFLSFLVYGLCILPYGYCLQYMFSTPATGVVVMIILNVFAGLVTLLAVFILSIEGLGTEDIAEILDWVFVVIFPQYNLGRCFMNIYSNYNNYDNCVKQNYPDICNFVSSHPCCSECVFCTKFTMDYLQIDEPGIGKHLMFMVIQGLLFFVITLMIEAQVPQKLWYKLQPVRSEVAAAPKSSLRMASSMSHHEDNDVTDEKTRVANMNLDNPKDSFILKDLYKRYGTFVAVDHISVGIPERECFGLLGQNGAGKTTTFKMLTGDVMVTSGNAYLEQNNIKNKLQKVQENLGYCPQFDALIDQMTGRETLYMYGRLRGVPGSHLKGVVNSLIDIMMLRKHADKKTGVYSGGNKRKLSTALALIGDPSFILLDEPSSGVDPRARRQLWNVLSKVRDSGKTLILTSHSMEECDALCTRIAIMVNGNFKCLGSPQHLKSKFGHGYTLICRMKTENGWTAEIEPLVKFITEKFPTAEVFDDHHGYAHFQIPDNDIPLAGIFETMEQSKEEYSVEDYSVHQTTLEQVFLTFTGKQIPPKEDKSGCFGNIKCC</sequence>
<feature type="transmembrane region" description="Helical" evidence="10">
    <location>
        <begin position="273"/>
        <end position="300"/>
    </location>
</feature>
<evidence type="ECO:0000256" key="2">
    <source>
        <dbReference type="ARBA" id="ARBA00022448"/>
    </source>
</evidence>
<keyword evidence="8 10" id="KW-0472">Membrane</keyword>
<keyword evidence="5" id="KW-0547">Nucleotide-binding</keyword>
<keyword evidence="13" id="KW-1185">Reference proteome</keyword>
<evidence type="ECO:0000256" key="9">
    <source>
        <dbReference type="SAM" id="MobiDB-lite"/>
    </source>
</evidence>
<dbReference type="STRING" id="225164.V3ZW76"/>
<dbReference type="PROSITE" id="PS00211">
    <property type="entry name" value="ABC_TRANSPORTER_1"/>
    <property type="match status" value="1"/>
</dbReference>
<name>V3ZW76_LOTGI</name>
<evidence type="ECO:0000256" key="7">
    <source>
        <dbReference type="ARBA" id="ARBA00022989"/>
    </source>
</evidence>
<evidence type="ECO:0000256" key="1">
    <source>
        <dbReference type="ARBA" id="ARBA00004141"/>
    </source>
</evidence>
<evidence type="ECO:0000256" key="5">
    <source>
        <dbReference type="ARBA" id="ARBA00022741"/>
    </source>
</evidence>
<dbReference type="GO" id="GO:0140359">
    <property type="term" value="F:ABC-type transporter activity"/>
    <property type="evidence" value="ECO:0007669"/>
    <property type="project" value="InterPro"/>
</dbReference>
<reference evidence="12 13" key="1">
    <citation type="journal article" date="2013" name="Nature">
        <title>Insights into bilaterian evolution from three spiralian genomes.</title>
        <authorList>
            <person name="Simakov O."/>
            <person name="Marletaz F."/>
            <person name="Cho S.J."/>
            <person name="Edsinger-Gonzales E."/>
            <person name="Havlak P."/>
            <person name="Hellsten U."/>
            <person name="Kuo D.H."/>
            <person name="Larsson T."/>
            <person name="Lv J."/>
            <person name="Arendt D."/>
            <person name="Savage R."/>
            <person name="Osoegawa K."/>
            <person name="de Jong P."/>
            <person name="Grimwood J."/>
            <person name="Chapman J.A."/>
            <person name="Shapiro H."/>
            <person name="Aerts A."/>
            <person name="Otillar R.P."/>
            <person name="Terry A.Y."/>
            <person name="Boore J.L."/>
            <person name="Grigoriev I.V."/>
            <person name="Lindberg D.R."/>
            <person name="Seaver E.C."/>
            <person name="Weisblat D.A."/>
            <person name="Putnam N.H."/>
            <person name="Rokhsar D.S."/>
        </authorList>
    </citation>
    <scope>NUCLEOTIDE SEQUENCE [LARGE SCALE GENOMIC DNA]</scope>
</reference>
<proteinExistence type="predicted"/>
<feature type="transmembrane region" description="Helical" evidence="10">
    <location>
        <begin position="1113"/>
        <end position="1140"/>
    </location>
</feature>
<feature type="transmembrane region" description="Helical" evidence="10">
    <location>
        <begin position="1287"/>
        <end position="1308"/>
    </location>
</feature>
<dbReference type="InterPro" id="IPR027417">
    <property type="entry name" value="P-loop_NTPase"/>
</dbReference>
<accession>V3ZW76</accession>
<dbReference type="OMA" id="QIMGICP"/>
<dbReference type="Proteomes" id="UP000030746">
    <property type="component" value="Unassembled WGS sequence"/>
</dbReference>
<feature type="compositionally biased region" description="Low complexity" evidence="9">
    <location>
        <begin position="827"/>
        <end position="844"/>
    </location>
</feature>
<feature type="transmembrane region" description="Helical" evidence="10">
    <location>
        <begin position="23"/>
        <end position="47"/>
    </location>
</feature>
<dbReference type="CDD" id="cd03263">
    <property type="entry name" value="ABC_subfamily_A"/>
    <property type="match status" value="2"/>
</dbReference>
<feature type="transmembrane region" description="Helical" evidence="10">
    <location>
        <begin position="231"/>
        <end position="252"/>
    </location>
</feature>
<feature type="transmembrane region" description="Helical" evidence="10">
    <location>
        <begin position="415"/>
        <end position="438"/>
    </location>
</feature>
<keyword evidence="4" id="KW-0677">Repeat</keyword>
<evidence type="ECO:0000256" key="8">
    <source>
        <dbReference type="ARBA" id="ARBA00023136"/>
    </source>
</evidence>
<evidence type="ECO:0000256" key="3">
    <source>
        <dbReference type="ARBA" id="ARBA00022692"/>
    </source>
</evidence>
<dbReference type="InterPro" id="IPR017871">
    <property type="entry name" value="ABC_transporter-like_CS"/>
</dbReference>
<evidence type="ECO:0000256" key="6">
    <source>
        <dbReference type="ARBA" id="ARBA00022840"/>
    </source>
</evidence>
<dbReference type="Pfam" id="PF00005">
    <property type="entry name" value="ABC_tran"/>
    <property type="match status" value="2"/>
</dbReference>
<dbReference type="PANTHER" id="PTHR19229:SF250">
    <property type="entry name" value="ABC TRANSPORTER DOMAIN-CONTAINING PROTEIN-RELATED"/>
    <property type="match status" value="1"/>
</dbReference>
<feature type="transmembrane region" description="Helical" evidence="10">
    <location>
        <begin position="1152"/>
        <end position="1171"/>
    </location>
</feature>
<evidence type="ECO:0000313" key="12">
    <source>
        <dbReference type="EMBL" id="ESO85211.1"/>
    </source>
</evidence>
<feature type="region of interest" description="Disordered" evidence="9">
    <location>
        <begin position="824"/>
        <end position="844"/>
    </location>
</feature>
<comment type="subcellular location">
    <subcellularLocation>
        <location evidence="1">Membrane</location>
        <topology evidence="1">Multi-pass membrane protein</topology>
    </subcellularLocation>
</comment>
<dbReference type="GO" id="GO:0005524">
    <property type="term" value="F:ATP binding"/>
    <property type="evidence" value="ECO:0007669"/>
    <property type="project" value="UniProtKB-KW"/>
</dbReference>
<organism evidence="12 13">
    <name type="scientific">Lottia gigantea</name>
    <name type="common">Giant owl limpet</name>
    <dbReference type="NCBI Taxonomy" id="225164"/>
    <lineage>
        <taxon>Eukaryota</taxon>
        <taxon>Metazoa</taxon>
        <taxon>Spiralia</taxon>
        <taxon>Lophotrochozoa</taxon>
        <taxon>Mollusca</taxon>
        <taxon>Gastropoda</taxon>
        <taxon>Patellogastropoda</taxon>
        <taxon>Lottioidea</taxon>
        <taxon>Lottiidae</taxon>
        <taxon>Lottia</taxon>
    </lineage>
</organism>
<dbReference type="Pfam" id="PF23321">
    <property type="entry name" value="R1_ABCA1"/>
    <property type="match status" value="2"/>
</dbReference>
<dbReference type="InterPro" id="IPR003439">
    <property type="entry name" value="ABC_transporter-like_ATP-bd"/>
</dbReference>
<dbReference type="SMART" id="SM00382">
    <property type="entry name" value="AAA"/>
    <property type="match status" value="2"/>
</dbReference>
<dbReference type="CTD" id="20247000"/>
<dbReference type="FunFam" id="3.40.50.300:FF:000298">
    <property type="entry name" value="ATP-binding cassette sub-family A member 12"/>
    <property type="match status" value="1"/>
</dbReference>
<protein>
    <recommendedName>
        <fullName evidence="11">ABC transporter domain-containing protein</fullName>
    </recommendedName>
</protein>
<dbReference type="GO" id="GO:0005319">
    <property type="term" value="F:lipid transporter activity"/>
    <property type="evidence" value="ECO:0007669"/>
    <property type="project" value="TreeGrafter"/>
</dbReference>
<evidence type="ECO:0000256" key="10">
    <source>
        <dbReference type="SAM" id="Phobius"/>
    </source>
</evidence>
<dbReference type="GO" id="GO:0016887">
    <property type="term" value="F:ATP hydrolysis activity"/>
    <property type="evidence" value="ECO:0007669"/>
    <property type="project" value="InterPro"/>
</dbReference>
<feature type="transmembrane region" description="Helical" evidence="10">
    <location>
        <begin position="341"/>
        <end position="360"/>
    </location>
</feature>
<keyword evidence="2" id="KW-0813">Transport</keyword>
<dbReference type="InterPro" id="IPR026082">
    <property type="entry name" value="ABCA"/>
</dbReference>
<dbReference type="InterPro" id="IPR013525">
    <property type="entry name" value="ABC2_TM"/>
</dbReference>
<gene>
    <name evidence="12" type="ORF">LOTGIDRAFT_221435</name>
</gene>
<dbReference type="RefSeq" id="XP_009064127.1">
    <property type="nucleotide sequence ID" value="XM_009065879.1"/>
</dbReference>
<dbReference type="InterPro" id="IPR003593">
    <property type="entry name" value="AAA+_ATPase"/>
</dbReference>
<dbReference type="HOGENOM" id="CLU_000604_19_1_1"/>
<dbReference type="KEGG" id="lgi:LOTGIDRAFT_221435"/>